<dbReference type="AlphaFoldDB" id="A0A2P2R038"/>
<proteinExistence type="predicted"/>
<evidence type="ECO:0000313" key="1">
    <source>
        <dbReference type="EMBL" id="MBX72583.1"/>
    </source>
</evidence>
<protein>
    <submittedName>
        <fullName evidence="1">Uncharacterized protein</fullName>
    </submittedName>
</protein>
<reference evidence="1" key="1">
    <citation type="submission" date="2018-02" db="EMBL/GenBank/DDBJ databases">
        <title>Rhizophora mucronata_Transcriptome.</title>
        <authorList>
            <person name="Meera S.P."/>
            <person name="Sreeshan A."/>
            <person name="Augustine A."/>
        </authorList>
    </citation>
    <scope>NUCLEOTIDE SEQUENCE</scope>
    <source>
        <tissue evidence="1">Leaf</tissue>
    </source>
</reference>
<accession>A0A2P2R038</accession>
<dbReference type="EMBL" id="GGEC01092099">
    <property type="protein sequence ID" value="MBX72583.1"/>
    <property type="molecule type" value="Transcribed_RNA"/>
</dbReference>
<sequence>MEGSGNHWQPVCSLQYLA</sequence>
<name>A0A2P2R038_RHIMU</name>
<organism evidence="1">
    <name type="scientific">Rhizophora mucronata</name>
    <name type="common">Asiatic mangrove</name>
    <dbReference type="NCBI Taxonomy" id="61149"/>
    <lineage>
        <taxon>Eukaryota</taxon>
        <taxon>Viridiplantae</taxon>
        <taxon>Streptophyta</taxon>
        <taxon>Embryophyta</taxon>
        <taxon>Tracheophyta</taxon>
        <taxon>Spermatophyta</taxon>
        <taxon>Magnoliopsida</taxon>
        <taxon>eudicotyledons</taxon>
        <taxon>Gunneridae</taxon>
        <taxon>Pentapetalae</taxon>
        <taxon>rosids</taxon>
        <taxon>fabids</taxon>
        <taxon>Malpighiales</taxon>
        <taxon>Rhizophoraceae</taxon>
        <taxon>Rhizophora</taxon>
    </lineage>
</organism>